<dbReference type="InterPro" id="IPR000172">
    <property type="entry name" value="GMC_OxRdtase_N"/>
</dbReference>
<dbReference type="InterPro" id="IPR007867">
    <property type="entry name" value="GMC_OxRtase_C"/>
</dbReference>
<keyword evidence="5 8" id="KW-0274">FAD</keyword>
<evidence type="ECO:0000313" key="11">
    <source>
        <dbReference type="Proteomes" id="UP000044841"/>
    </source>
</evidence>
<dbReference type="PROSITE" id="PS00624">
    <property type="entry name" value="GMC_OXRED_2"/>
    <property type="match status" value="1"/>
</dbReference>
<sequence length="472" mass="51114">MKAAEHFTIADPFRVNNTGAGQNDILPSQGNNGPVAGGYSSWYADTAVPYAKTMANLGVPFNFDPDSGNPYGTFNTPVSINRTTGRRSYAASTYYAYNAHRPNLVVLTGAQATKINFKNATSNKDENLVATGVSFVHKSQAYTVSAKKEVILSAGAFQSPQLLELSGIGNSTILKQNGIKTLIDLPAVGENYQDHMLVSTIYELKPGSSTENFDVLRNNATYAAAAAAQYNKTHDGILASMSSIFSFINLDLMANSSEIESMKAQFDREVASEKLTPLQKASFDIQKRWLKEKVGLVEIIPYPAYFGGVAPKANTSYITFIMAVQHPFSRGNLHINSSDPLVQPRIDPKYFSKSIDLEILVRSVNLIQKISKTEPLASIIVSRQQPPPEVISDASIADYIRSQVGSVHHPIGTVALAPRKDGGAVDASLKVYGTANVRVVDASIIPLHISSHPQRTVYGIAEKAAKIIKQGF</sequence>
<evidence type="ECO:0000313" key="10">
    <source>
        <dbReference type="EMBL" id="CUA76336.1"/>
    </source>
</evidence>
<protein>
    <submittedName>
        <fullName evidence="10">Alcohol oxidase</fullName>
    </submittedName>
</protein>
<dbReference type="InterPro" id="IPR036188">
    <property type="entry name" value="FAD/NAD-bd_sf"/>
</dbReference>
<dbReference type="SUPFAM" id="SSF54373">
    <property type="entry name" value="FAD-linked reductases, C-terminal domain"/>
    <property type="match status" value="1"/>
</dbReference>
<dbReference type="PANTHER" id="PTHR11552:SF201">
    <property type="entry name" value="GLUCOSE-METHANOL-CHOLINE OXIDOREDUCTASE N-TERMINAL DOMAIN-CONTAINING PROTEIN"/>
    <property type="match status" value="1"/>
</dbReference>
<evidence type="ECO:0000256" key="5">
    <source>
        <dbReference type="ARBA" id="ARBA00022827"/>
    </source>
</evidence>
<comment type="cofactor">
    <cofactor evidence="1 8">
        <name>FAD</name>
        <dbReference type="ChEBI" id="CHEBI:57692"/>
    </cofactor>
</comment>
<dbReference type="EMBL" id="CYGV01001667">
    <property type="protein sequence ID" value="CUA76336.1"/>
    <property type="molecule type" value="Genomic_DNA"/>
</dbReference>
<dbReference type="Pfam" id="PF00732">
    <property type="entry name" value="GMC_oxred_N"/>
    <property type="match status" value="1"/>
</dbReference>
<dbReference type="InterPro" id="IPR012132">
    <property type="entry name" value="GMC_OxRdtase"/>
</dbReference>
<gene>
    <name evidence="10" type="ORF">RSOLAG22IIIB_06216</name>
</gene>
<feature type="active site" description="Proton acceptor" evidence="7">
    <location>
        <position position="452"/>
    </location>
</feature>
<evidence type="ECO:0000256" key="1">
    <source>
        <dbReference type="ARBA" id="ARBA00001974"/>
    </source>
</evidence>
<keyword evidence="4" id="KW-0732">Signal</keyword>
<dbReference type="GO" id="GO:0050660">
    <property type="term" value="F:flavin adenine dinucleotide binding"/>
    <property type="evidence" value="ECO:0007669"/>
    <property type="project" value="InterPro"/>
</dbReference>
<accession>A0A0K6GCX0</accession>
<dbReference type="PIRSF" id="PIRSF000137">
    <property type="entry name" value="Alcohol_oxidase"/>
    <property type="match status" value="1"/>
</dbReference>
<evidence type="ECO:0000256" key="6">
    <source>
        <dbReference type="ARBA" id="ARBA00023002"/>
    </source>
</evidence>
<evidence type="ECO:0000259" key="9">
    <source>
        <dbReference type="PROSITE" id="PS00624"/>
    </source>
</evidence>
<evidence type="ECO:0000256" key="3">
    <source>
        <dbReference type="ARBA" id="ARBA00022630"/>
    </source>
</evidence>
<comment type="similarity">
    <text evidence="2">Belongs to the GMC oxidoreductase family.</text>
</comment>
<feature type="binding site" evidence="8">
    <location>
        <begin position="453"/>
        <end position="454"/>
    </location>
    <ligand>
        <name>FAD</name>
        <dbReference type="ChEBI" id="CHEBI:57692"/>
    </ligand>
</feature>
<evidence type="ECO:0000256" key="4">
    <source>
        <dbReference type="ARBA" id="ARBA00022729"/>
    </source>
</evidence>
<dbReference type="GO" id="GO:0016614">
    <property type="term" value="F:oxidoreductase activity, acting on CH-OH group of donors"/>
    <property type="evidence" value="ECO:0007669"/>
    <property type="project" value="InterPro"/>
</dbReference>
<dbReference type="Proteomes" id="UP000044841">
    <property type="component" value="Unassembled WGS sequence"/>
</dbReference>
<dbReference type="Pfam" id="PF05199">
    <property type="entry name" value="GMC_oxred_C"/>
    <property type="match status" value="1"/>
</dbReference>
<keyword evidence="6" id="KW-0560">Oxidoreductase</keyword>
<feature type="active site" description="Proton donor" evidence="7">
    <location>
        <position position="409"/>
    </location>
</feature>
<name>A0A0K6GCX0_9AGAM</name>
<reference evidence="10 11" key="1">
    <citation type="submission" date="2015-07" db="EMBL/GenBank/DDBJ databases">
        <authorList>
            <person name="Noorani M."/>
        </authorList>
    </citation>
    <scope>NUCLEOTIDE SEQUENCE [LARGE SCALE GENOMIC DNA]</scope>
    <source>
        <strain evidence="10">BBA 69670</strain>
    </source>
</reference>
<organism evidence="10 11">
    <name type="scientific">Rhizoctonia solani</name>
    <dbReference type="NCBI Taxonomy" id="456999"/>
    <lineage>
        <taxon>Eukaryota</taxon>
        <taxon>Fungi</taxon>
        <taxon>Dikarya</taxon>
        <taxon>Basidiomycota</taxon>
        <taxon>Agaricomycotina</taxon>
        <taxon>Agaricomycetes</taxon>
        <taxon>Cantharellales</taxon>
        <taxon>Ceratobasidiaceae</taxon>
        <taxon>Rhizoctonia</taxon>
    </lineage>
</organism>
<dbReference type="PANTHER" id="PTHR11552">
    <property type="entry name" value="GLUCOSE-METHANOL-CHOLINE GMC OXIDOREDUCTASE"/>
    <property type="match status" value="1"/>
</dbReference>
<dbReference type="Gene3D" id="3.50.50.60">
    <property type="entry name" value="FAD/NAD(P)-binding domain"/>
    <property type="match status" value="1"/>
</dbReference>
<evidence type="ECO:0000256" key="2">
    <source>
        <dbReference type="ARBA" id="ARBA00010790"/>
    </source>
</evidence>
<feature type="domain" description="Glucose-methanol-choline oxidoreductase N-terminal" evidence="9">
    <location>
        <begin position="155"/>
        <end position="169"/>
    </location>
</feature>
<dbReference type="Gene3D" id="3.30.560.10">
    <property type="entry name" value="Glucose Oxidase, domain 3"/>
    <property type="match status" value="1"/>
</dbReference>
<keyword evidence="11" id="KW-1185">Reference proteome</keyword>
<keyword evidence="3" id="KW-0285">Flavoprotein</keyword>
<proteinExistence type="inferred from homology"/>
<evidence type="ECO:0000256" key="8">
    <source>
        <dbReference type="PIRSR" id="PIRSR000137-2"/>
    </source>
</evidence>
<dbReference type="AlphaFoldDB" id="A0A0K6GCX0"/>
<evidence type="ECO:0000256" key="7">
    <source>
        <dbReference type="PIRSR" id="PIRSR000137-1"/>
    </source>
</evidence>
<dbReference type="SUPFAM" id="SSF51905">
    <property type="entry name" value="FAD/NAD(P)-binding domain"/>
    <property type="match status" value="1"/>
</dbReference>